<evidence type="ECO:0000256" key="5">
    <source>
        <dbReference type="ARBA" id="ARBA00023295"/>
    </source>
</evidence>
<dbReference type="InterPro" id="IPR017853">
    <property type="entry name" value="GH"/>
</dbReference>
<dbReference type="SUPFAM" id="SSF51445">
    <property type="entry name" value="(Trans)glycosidases"/>
    <property type="match status" value="1"/>
</dbReference>
<dbReference type="GO" id="GO:0005975">
    <property type="term" value="P:carbohydrate metabolic process"/>
    <property type="evidence" value="ECO:0007669"/>
    <property type="project" value="InterPro"/>
</dbReference>
<evidence type="ECO:0000256" key="2">
    <source>
        <dbReference type="ARBA" id="ARBA00008773"/>
    </source>
</evidence>
<sequence length="263" mass="29304">MTTLSAPKLLFFLFLFNCHVSFFSFTTTAAYSISVNYGTLTDNSQLRHKWQTFSKAKQTSTGLRYSTRIPTSLNLSLARESLLPLQSETIDIPSLAKLPGAQAWIEKNILSYHPKTVIRYITFGNEIMATSDKTLIVHLLPAMKALTSALDSANASSIKVSTSYPLGILFTLEQPSSGKFRKGYDKLIFAPILEFHKQTKSPFMKGLRQCQGVLRIQLERGVTTQQRRSSDLGGRRFVVVDGDVVAGRRSVAGDHRRFGNDFG</sequence>
<comment type="catalytic activity">
    <reaction evidence="1">
        <text>Hydrolysis of (1-&gt;3)-beta-D-glucosidic linkages in (1-&gt;3)-beta-D-glucans.</text>
        <dbReference type="EC" id="3.2.1.39"/>
    </reaction>
</comment>
<dbReference type="EC" id="3.2.1.39" evidence="3"/>
<organism evidence="7 8">
    <name type="scientific">Hibiscus syriacus</name>
    <name type="common">Rose of Sharon</name>
    <dbReference type="NCBI Taxonomy" id="106335"/>
    <lineage>
        <taxon>Eukaryota</taxon>
        <taxon>Viridiplantae</taxon>
        <taxon>Streptophyta</taxon>
        <taxon>Embryophyta</taxon>
        <taxon>Tracheophyta</taxon>
        <taxon>Spermatophyta</taxon>
        <taxon>Magnoliopsida</taxon>
        <taxon>eudicotyledons</taxon>
        <taxon>Gunneridae</taxon>
        <taxon>Pentapetalae</taxon>
        <taxon>rosids</taxon>
        <taxon>malvids</taxon>
        <taxon>Malvales</taxon>
        <taxon>Malvaceae</taxon>
        <taxon>Malvoideae</taxon>
        <taxon>Hibiscus</taxon>
    </lineage>
</organism>
<evidence type="ECO:0000256" key="4">
    <source>
        <dbReference type="ARBA" id="ARBA00022801"/>
    </source>
</evidence>
<dbReference type="InterPro" id="IPR000490">
    <property type="entry name" value="Glyco_hydro_17"/>
</dbReference>
<dbReference type="Proteomes" id="UP000436088">
    <property type="component" value="Unassembled WGS sequence"/>
</dbReference>
<evidence type="ECO:0000256" key="3">
    <source>
        <dbReference type="ARBA" id="ARBA00012780"/>
    </source>
</evidence>
<dbReference type="InterPro" id="IPR044965">
    <property type="entry name" value="Glyco_hydro_17_plant"/>
</dbReference>
<comment type="similarity">
    <text evidence="2 6">Belongs to the glycosyl hydrolase 17 family.</text>
</comment>
<evidence type="ECO:0000256" key="1">
    <source>
        <dbReference type="ARBA" id="ARBA00000382"/>
    </source>
</evidence>
<evidence type="ECO:0000256" key="6">
    <source>
        <dbReference type="RuleBase" id="RU004335"/>
    </source>
</evidence>
<dbReference type="Gene3D" id="3.20.20.80">
    <property type="entry name" value="Glycosidases"/>
    <property type="match status" value="1"/>
</dbReference>
<keyword evidence="5" id="KW-0326">Glycosidase</keyword>
<evidence type="ECO:0000313" key="8">
    <source>
        <dbReference type="Proteomes" id="UP000436088"/>
    </source>
</evidence>
<keyword evidence="8" id="KW-1185">Reference proteome</keyword>
<comment type="caution">
    <text evidence="7">The sequence shown here is derived from an EMBL/GenBank/DDBJ whole genome shotgun (WGS) entry which is preliminary data.</text>
</comment>
<gene>
    <name evidence="7" type="ORF">F3Y22_tig00005406pilonHSYRG00188</name>
</gene>
<proteinExistence type="inferred from homology"/>
<reference evidence="7" key="1">
    <citation type="submission" date="2019-09" db="EMBL/GenBank/DDBJ databases">
        <title>Draft genome information of white flower Hibiscus syriacus.</title>
        <authorList>
            <person name="Kim Y.-M."/>
        </authorList>
    </citation>
    <scope>NUCLEOTIDE SEQUENCE [LARGE SCALE GENOMIC DNA]</scope>
    <source>
        <strain evidence="7">YM2019G1</strain>
    </source>
</reference>
<evidence type="ECO:0000313" key="7">
    <source>
        <dbReference type="EMBL" id="KAE8727684.1"/>
    </source>
</evidence>
<accession>A0A6A3CGL1</accession>
<dbReference type="Pfam" id="PF00332">
    <property type="entry name" value="Glyco_hydro_17"/>
    <property type="match status" value="1"/>
</dbReference>
<dbReference type="PANTHER" id="PTHR32227">
    <property type="entry name" value="GLUCAN ENDO-1,3-BETA-GLUCOSIDASE BG1-RELATED-RELATED"/>
    <property type="match status" value="1"/>
</dbReference>
<dbReference type="AlphaFoldDB" id="A0A6A3CGL1"/>
<protein>
    <recommendedName>
        <fullName evidence="3">glucan endo-1,3-beta-D-glucosidase</fullName>
        <ecNumber evidence="3">3.2.1.39</ecNumber>
    </recommendedName>
</protein>
<dbReference type="GO" id="GO:0042973">
    <property type="term" value="F:glucan endo-1,3-beta-D-glucosidase activity"/>
    <property type="evidence" value="ECO:0007669"/>
    <property type="project" value="UniProtKB-EC"/>
</dbReference>
<keyword evidence="4" id="KW-0378">Hydrolase</keyword>
<name>A0A6A3CGL1_HIBSY</name>
<dbReference type="EMBL" id="VEPZ02000305">
    <property type="protein sequence ID" value="KAE8727684.1"/>
    <property type="molecule type" value="Genomic_DNA"/>
</dbReference>